<evidence type="ECO:0000256" key="6">
    <source>
        <dbReference type="SAM" id="Phobius"/>
    </source>
</evidence>
<evidence type="ECO:0000259" key="7">
    <source>
        <dbReference type="Pfam" id="PF12823"/>
    </source>
</evidence>
<evidence type="ECO:0000256" key="3">
    <source>
        <dbReference type="ARBA" id="ARBA00022692"/>
    </source>
</evidence>
<evidence type="ECO:0000256" key="5">
    <source>
        <dbReference type="ARBA" id="ARBA00023136"/>
    </source>
</evidence>
<dbReference type="InterPro" id="IPR023845">
    <property type="entry name" value="DUF3817_TM"/>
</dbReference>
<keyword evidence="5 6" id="KW-0472">Membrane</keyword>
<dbReference type="GO" id="GO:0005886">
    <property type="term" value="C:plasma membrane"/>
    <property type="evidence" value="ECO:0007669"/>
    <property type="project" value="UniProtKB-SubCell"/>
</dbReference>
<keyword evidence="3 6" id="KW-0812">Transmembrane</keyword>
<dbReference type="EMBL" id="BJOV01000005">
    <property type="protein sequence ID" value="GEE02159.1"/>
    <property type="molecule type" value="Genomic_DNA"/>
</dbReference>
<evidence type="ECO:0000256" key="2">
    <source>
        <dbReference type="ARBA" id="ARBA00022475"/>
    </source>
</evidence>
<dbReference type="RefSeq" id="WP_161895910.1">
    <property type="nucleotide sequence ID" value="NZ_BJOV01000005.1"/>
</dbReference>
<reference evidence="9" key="1">
    <citation type="submission" date="2019-06" db="EMBL/GenBank/DDBJ databases">
        <title>Gordonia isolated from sludge of a wastewater treatment plant.</title>
        <authorList>
            <person name="Tamura T."/>
            <person name="Aoyama K."/>
            <person name="Kang Y."/>
            <person name="Saito S."/>
            <person name="Akiyama N."/>
            <person name="Yazawa K."/>
            <person name="Gonoi T."/>
            <person name="Mikami Y."/>
        </authorList>
    </citation>
    <scope>NUCLEOTIDE SEQUENCE [LARGE SCALE GENOMIC DNA]</scope>
    <source>
        <strain evidence="9">NBRC 107696</strain>
    </source>
</reference>
<dbReference type="NCBIfam" id="TIGR03954">
    <property type="entry name" value="integ_memb_HG"/>
    <property type="match status" value="1"/>
</dbReference>
<evidence type="ECO:0000256" key="4">
    <source>
        <dbReference type="ARBA" id="ARBA00022989"/>
    </source>
</evidence>
<dbReference type="OrthoDB" id="3396203at2"/>
<sequence>MKDFFSLSTPAKRFRFVAVVEAITWAALIVAMIVKRVADMDSAIRIPGMTHGIVFMIYLVVAVLAARSLNWWTERATLRLGGREVKVPVIVLALIASIPPFFTVWFEVWARRNGHLGELSAAEPAGDADLAKAPA</sequence>
<proteinExistence type="predicted"/>
<dbReference type="PANTHER" id="PTHR40077">
    <property type="entry name" value="MEMBRANE PROTEIN-RELATED"/>
    <property type="match status" value="1"/>
</dbReference>
<comment type="caution">
    <text evidence="8">The sequence shown here is derived from an EMBL/GenBank/DDBJ whole genome shotgun (WGS) entry which is preliminary data.</text>
</comment>
<accession>A0A7I9VA08</accession>
<feature type="transmembrane region" description="Helical" evidence="6">
    <location>
        <begin position="14"/>
        <end position="34"/>
    </location>
</feature>
<feature type="transmembrane region" description="Helical" evidence="6">
    <location>
        <begin position="87"/>
        <end position="106"/>
    </location>
</feature>
<gene>
    <name evidence="8" type="ORF">nbrc107696_26050</name>
</gene>
<keyword evidence="9" id="KW-1185">Reference proteome</keyword>
<evidence type="ECO:0000313" key="9">
    <source>
        <dbReference type="Proteomes" id="UP000444960"/>
    </source>
</evidence>
<keyword evidence="4 6" id="KW-1133">Transmembrane helix</keyword>
<feature type="domain" description="DUF3817" evidence="7">
    <location>
        <begin position="12"/>
        <end position="112"/>
    </location>
</feature>
<dbReference type="PANTHER" id="PTHR40077:SF1">
    <property type="entry name" value="MEMBRANE PROTEIN"/>
    <property type="match status" value="1"/>
</dbReference>
<comment type="subcellular location">
    <subcellularLocation>
        <location evidence="1">Cell membrane</location>
        <topology evidence="1">Multi-pass membrane protein</topology>
    </subcellularLocation>
</comment>
<evidence type="ECO:0000256" key="1">
    <source>
        <dbReference type="ARBA" id="ARBA00004651"/>
    </source>
</evidence>
<name>A0A7I9VA08_9ACTN</name>
<dbReference type="Proteomes" id="UP000444960">
    <property type="component" value="Unassembled WGS sequence"/>
</dbReference>
<protein>
    <submittedName>
        <fullName evidence="8">Membrane protein</fullName>
    </submittedName>
</protein>
<keyword evidence="2" id="KW-1003">Cell membrane</keyword>
<organism evidence="8 9">
    <name type="scientific">Gordonia spumicola</name>
    <dbReference type="NCBI Taxonomy" id="589161"/>
    <lineage>
        <taxon>Bacteria</taxon>
        <taxon>Bacillati</taxon>
        <taxon>Actinomycetota</taxon>
        <taxon>Actinomycetes</taxon>
        <taxon>Mycobacteriales</taxon>
        <taxon>Gordoniaceae</taxon>
        <taxon>Gordonia</taxon>
    </lineage>
</organism>
<dbReference type="AlphaFoldDB" id="A0A7I9VA08"/>
<feature type="transmembrane region" description="Helical" evidence="6">
    <location>
        <begin position="46"/>
        <end position="67"/>
    </location>
</feature>
<evidence type="ECO:0000313" key="8">
    <source>
        <dbReference type="EMBL" id="GEE02159.1"/>
    </source>
</evidence>
<dbReference type="Pfam" id="PF12823">
    <property type="entry name" value="DUF3817"/>
    <property type="match status" value="1"/>
</dbReference>